<dbReference type="AlphaFoldDB" id="A0A813VP30"/>
<name>A0A813VP30_ADIRI</name>
<sequence>MSQLCVVPTCKIKSSTLCLCCQKNFCHDHLTEHNELIRIGFECLKEEMINLNEEMKMIDLEKLIEVQREKLDQWKDNCHEMIECYYKQKCDELQQFSREKFEKQRKELSQIETSINNYHQNETILRKDLQSLKLSLYDLRQEIDQFKRKGIQITIQPFLLNNQSISIEDSKPNAFHINHAVLTSPDRTIECTNGWQSEFASNDRSILITLADNLCLFDRNLTLIKQSPWPFEGIYDMCWSSTLASFIVVTEKKKVYRINEVTLATERIYGIEEKDWLACTCSEAYLYLTTYEIGTDIFQYKLLPLIRPVKQWQPPFSCKPHESIHTIRSKDRTLALIIRESSGGAIDIELRSSTTLNRLWSLPLDIRSSGLWSRINCCSLQYNEWLVVHTATSRLFHIDKEGQLKFVHEYQPKLNNATMFGSNTLVIHLGSKVHFHQLS</sequence>
<evidence type="ECO:0000313" key="4">
    <source>
        <dbReference type="Proteomes" id="UP000663828"/>
    </source>
</evidence>
<dbReference type="Proteomes" id="UP000663828">
    <property type="component" value="Unassembled WGS sequence"/>
</dbReference>
<feature type="coiled-coil region" evidence="1">
    <location>
        <begin position="101"/>
        <end position="149"/>
    </location>
</feature>
<keyword evidence="4" id="KW-1185">Reference proteome</keyword>
<reference evidence="2" key="1">
    <citation type="submission" date="2021-02" db="EMBL/GenBank/DDBJ databases">
        <authorList>
            <person name="Nowell W R."/>
        </authorList>
    </citation>
    <scope>NUCLEOTIDE SEQUENCE</scope>
</reference>
<comment type="caution">
    <text evidence="2">The sequence shown here is derived from an EMBL/GenBank/DDBJ whole genome shotgun (WGS) entry which is preliminary data.</text>
</comment>
<proteinExistence type="predicted"/>
<dbReference type="EMBL" id="CAJNOR010000215">
    <property type="protein sequence ID" value="CAF0842975.1"/>
    <property type="molecule type" value="Genomic_DNA"/>
</dbReference>
<protein>
    <submittedName>
        <fullName evidence="2">Uncharacterized protein</fullName>
    </submittedName>
</protein>
<dbReference type="EMBL" id="CAJNOJ010000135">
    <property type="protein sequence ID" value="CAF1179432.1"/>
    <property type="molecule type" value="Genomic_DNA"/>
</dbReference>
<evidence type="ECO:0000313" key="3">
    <source>
        <dbReference type="EMBL" id="CAF1179432.1"/>
    </source>
</evidence>
<evidence type="ECO:0000313" key="2">
    <source>
        <dbReference type="EMBL" id="CAF0842975.1"/>
    </source>
</evidence>
<gene>
    <name evidence="3" type="ORF">EDS130_LOCUS24157</name>
    <name evidence="2" type="ORF">XAT740_LOCUS5070</name>
</gene>
<dbReference type="OrthoDB" id="10028109at2759"/>
<evidence type="ECO:0000256" key="1">
    <source>
        <dbReference type="SAM" id="Coils"/>
    </source>
</evidence>
<keyword evidence="1" id="KW-0175">Coiled coil</keyword>
<dbReference type="Proteomes" id="UP000663852">
    <property type="component" value="Unassembled WGS sequence"/>
</dbReference>
<accession>A0A813VP30</accession>
<feature type="coiled-coil region" evidence="1">
    <location>
        <begin position="41"/>
        <end position="77"/>
    </location>
</feature>
<organism evidence="2 4">
    <name type="scientific">Adineta ricciae</name>
    <name type="common">Rotifer</name>
    <dbReference type="NCBI Taxonomy" id="249248"/>
    <lineage>
        <taxon>Eukaryota</taxon>
        <taxon>Metazoa</taxon>
        <taxon>Spiralia</taxon>
        <taxon>Gnathifera</taxon>
        <taxon>Rotifera</taxon>
        <taxon>Eurotatoria</taxon>
        <taxon>Bdelloidea</taxon>
        <taxon>Adinetida</taxon>
        <taxon>Adinetidae</taxon>
        <taxon>Adineta</taxon>
    </lineage>
</organism>